<evidence type="ECO:0000259" key="5">
    <source>
        <dbReference type="Pfam" id="PF00107"/>
    </source>
</evidence>
<dbReference type="Gene3D" id="3.40.50.720">
    <property type="entry name" value="NAD(P)-binding Rossmann-like Domain"/>
    <property type="match status" value="1"/>
</dbReference>
<keyword evidence="4" id="KW-0560">Oxidoreductase</keyword>
<dbReference type="SUPFAM" id="SSF51735">
    <property type="entry name" value="NAD(P)-binding Rossmann-fold domains"/>
    <property type="match status" value="1"/>
</dbReference>
<dbReference type="GO" id="GO:0046872">
    <property type="term" value="F:metal ion binding"/>
    <property type="evidence" value="ECO:0007669"/>
    <property type="project" value="UniProtKB-KW"/>
</dbReference>
<comment type="cofactor">
    <cofactor evidence="1">
        <name>Zn(2+)</name>
        <dbReference type="ChEBI" id="CHEBI:29105"/>
    </cofactor>
</comment>
<dbReference type="Gene3D" id="3.90.180.10">
    <property type="entry name" value="Medium-chain alcohol dehydrogenases, catalytic domain"/>
    <property type="match status" value="1"/>
</dbReference>
<dbReference type="PANTHER" id="PTHR42940">
    <property type="entry name" value="ALCOHOL DEHYDROGENASE 1-RELATED"/>
    <property type="match status" value="1"/>
</dbReference>
<organism evidence="6 7">
    <name type="scientific">Natrinema gari JCM 14663</name>
    <dbReference type="NCBI Taxonomy" id="1230459"/>
    <lineage>
        <taxon>Archaea</taxon>
        <taxon>Methanobacteriati</taxon>
        <taxon>Methanobacteriota</taxon>
        <taxon>Stenosarchaea group</taxon>
        <taxon>Halobacteria</taxon>
        <taxon>Halobacteriales</taxon>
        <taxon>Natrialbaceae</taxon>
        <taxon>Natrinema</taxon>
    </lineage>
</organism>
<dbReference type="PANTHER" id="PTHR42940:SF8">
    <property type="entry name" value="VACUOLAR PROTEIN SORTING-ASSOCIATED PROTEIN 11"/>
    <property type="match status" value="1"/>
</dbReference>
<sequence length="116" mass="12537">MIADLTDDEGAKQVVDFVGRDETTALAPDIVAAGGSHHIVGYGGHVHEPSQALVNGEFSFRGTLVGKYAELQALVALVERGDVELRTERHDRGEINTVAERLEHNEIEGRAVIQPP</sequence>
<dbReference type="InterPro" id="IPR036291">
    <property type="entry name" value="NAD(P)-bd_dom_sf"/>
</dbReference>
<dbReference type="AlphaFoldDB" id="L9YZP9"/>
<keyword evidence="3" id="KW-0862">Zinc</keyword>
<evidence type="ECO:0000313" key="6">
    <source>
        <dbReference type="EMBL" id="ELY79111.1"/>
    </source>
</evidence>
<protein>
    <submittedName>
        <fullName evidence="6">Alcohol dehydrogenase GroES domain protein</fullName>
    </submittedName>
</protein>
<dbReference type="EMBL" id="AOIJ01000052">
    <property type="protein sequence ID" value="ELY79111.1"/>
    <property type="molecule type" value="Genomic_DNA"/>
</dbReference>
<evidence type="ECO:0000256" key="3">
    <source>
        <dbReference type="ARBA" id="ARBA00022833"/>
    </source>
</evidence>
<gene>
    <name evidence="6" type="ORF">C486_11981</name>
</gene>
<dbReference type="Pfam" id="PF00107">
    <property type="entry name" value="ADH_zinc_N"/>
    <property type="match status" value="1"/>
</dbReference>
<evidence type="ECO:0000256" key="2">
    <source>
        <dbReference type="ARBA" id="ARBA00022723"/>
    </source>
</evidence>
<accession>L9YZP9</accession>
<dbReference type="Proteomes" id="UP000011592">
    <property type="component" value="Unassembled WGS sequence"/>
</dbReference>
<keyword evidence="7" id="KW-1185">Reference proteome</keyword>
<dbReference type="PATRIC" id="fig|1230459.4.peg.2385"/>
<evidence type="ECO:0000256" key="4">
    <source>
        <dbReference type="ARBA" id="ARBA00023002"/>
    </source>
</evidence>
<reference evidence="6 7" key="1">
    <citation type="journal article" date="2014" name="PLoS Genet.">
        <title>Phylogenetically driven sequencing of extremely halophilic archaea reveals strategies for static and dynamic osmo-response.</title>
        <authorList>
            <person name="Becker E.A."/>
            <person name="Seitzer P.M."/>
            <person name="Tritt A."/>
            <person name="Larsen D."/>
            <person name="Krusor M."/>
            <person name="Yao A.I."/>
            <person name="Wu D."/>
            <person name="Madern D."/>
            <person name="Eisen J.A."/>
            <person name="Darling A.E."/>
            <person name="Facciotti M.T."/>
        </authorList>
    </citation>
    <scope>NUCLEOTIDE SEQUENCE [LARGE SCALE GENOMIC DNA]</scope>
    <source>
        <strain evidence="6 7">JCM 14663</strain>
    </source>
</reference>
<dbReference type="GO" id="GO:0016491">
    <property type="term" value="F:oxidoreductase activity"/>
    <property type="evidence" value="ECO:0007669"/>
    <property type="project" value="UniProtKB-KW"/>
</dbReference>
<feature type="domain" description="Alcohol dehydrogenase-like C-terminal" evidence="5">
    <location>
        <begin position="2"/>
        <end position="79"/>
    </location>
</feature>
<comment type="caution">
    <text evidence="6">The sequence shown here is derived from an EMBL/GenBank/DDBJ whole genome shotgun (WGS) entry which is preliminary data.</text>
</comment>
<proteinExistence type="predicted"/>
<evidence type="ECO:0000313" key="7">
    <source>
        <dbReference type="Proteomes" id="UP000011592"/>
    </source>
</evidence>
<evidence type="ECO:0000256" key="1">
    <source>
        <dbReference type="ARBA" id="ARBA00001947"/>
    </source>
</evidence>
<dbReference type="InterPro" id="IPR013149">
    <property type="entry name" value="ADH-like_C"/>
</dbReference>
<keyword evidence="2" id="KW-0479">Metal-binding</keyword>
<name>L9YZP9_9EURY</name>